<dbReference type="InterPro" id="IPR003594">
    <property type="entry name" value="HATPase_dom"/>
</dbReference>
<keyword evidence="6" id="KW-1185">Reference proteome</keyword>
<dbReference type="AlphaFoldDB" id="A0A1E5XQ28"/>
<dbReference type="RefSeq" id="WP_069910059.1">
    <property type="nucleotide sequence ID" value="NZ_LAJE02000189.1"/>
</dbReference>
<evidence type="ECO:0000256" key="2">
    <source>
        <dbReference type="ARBA" id="ARBA00012438"/>
    </source>
</evidence>
<dbReference type="InterPro" id="IPR003661">
    <property type="entry name" value="HisK_dim/P_dom"/>
</dbReference>
<dbReference type="SMART" id="SM00387">
    <property type="entry name" value="HATPase_c"/>
    <property type="match status" value="1"/>
</dbReference>
<dbReference type="PROSITE" id="PS50109">
    <property type="entry name" value="HIS_KIN"/>
    <property type="match status" value="1"/>
</dbReference>
<name>A0A1E5XQ28_9HYPH</name>
<dbReference type="InterPro" id="IPR036097">
    <property type="entry name" value="HisK_dim/P_sf"/>
</dbReference>
<dbReference type="InterPro" id="IPR036890">
    <property type="entry name" value="HATPase_C_sf"/>
</dbReference>
<dbReference type="EMBL" id="LAJE02000189">
    <property type="protein sequence ID" value="OEO30712.1"/>
    <property type="molecule type" value="Genomic_DNA"/>
</dbReference>
<dbReference type="SUPFAM" id="SSF47384">
    <property type="entry name" value="Homodimeric domain of signal transducing histidine kinase"/>
    <property type="match status" value="1"/>
</dbReference>
<dbReference type="Gene3D" id="1.10.287.130">
    <property type="match status" value="1"/>
</dbReference>
<gene>
    <name evidence="5" type="ORF">VW23_019785</name>
</gene>
<dbReference type="CDD" id="cd00082">
    <property type="entry name" value="HisKA"/>
    <property type="match status" value="1"/>
</dbReference>
<evidence type="ECO:0000256" key="3">
    <source>
        <dbReference type="ARBA" id="ARBA00022553"/>
    </source>
</evidence>
<sequence length="241" mass="25871">MKPTVQLNDADVRSFGLREMGLVHDLRNLLQIISSAVQLIEREADRNNPAAVHRLAQSAQASVERATALSREIAGVSRSPDRSRELVDVATILGAMRDLISLTVGPSVRVDIYSSDGIPHVRCDGRHLENALLNLVANARDAMPGGGELRISLFLDEDSVNLATGGYEVALKIDDTGHGMSRDLLRQVLTPFFTTKPADRGTGLGLSIVRDFADSCGGSVAIESILGEGTSVLLRLPSHLE</sequence>
<proteinExistence type="predicted"/>
<dbReference type="InterPro" id="IPR005467">
    <property type="entry name" value="His_kinase_dom"/>
</dbReference>
<dbReference type="EC" id="2.7.13.3" evidence="2"/>
<dbReference type="Proteomes" id="UP000095463">
    <property type="component" value="Unassembled WGS sequence"/>
</dbReference>
<comment type="caution">
    <text evidence="5">The sequence shown here is derived from an EMBL/GenBank/DDBJ whole genome shotgun (WGS) entry which is preliminary data.</text>
</comment>
<dbReference type="Gene3D" id="3.30.565.10">
    <property type="entry name" value="Histidine kinase-like ATPase, C-terminal domain"/>
    <property type="match status" value="1"/>
</dbReference>
<dbReference type="PRINTS" id="PR00344">
    <property type="entry name" value="BCTRLSENSOR"/>
</dbReference>
<protein>
    <recommendedName>
        <fullName evidence="2">histidine kinase</fullName>
        <ecNumber evidence="2">2.7.13.3</ecNumber>
    </recommendedName>
</protein>
<dbReference type="SUPFAM" id="SSF55874">
    <property type="entry name" value="ATPase domain of HSP90 chaperone/DNA topoisomerase II/histidine kinase"/>
    <property type="match status" value="1"/>
</dbReference>
<dbReference type="InterPro" id="IPR004358">
    <property type="entry name" value="Sig_transdc_His_kin-like_C"/>
</dbReference>
<comment type="catalytic activity">
    <reaction evidence="1">
        <text>ATP + protein L-histidine = ADP + protein N-phospho-L-histidine.</text>
        <dbReference type="EC" id="2.7.13.3"/>
    </reaction>
</comment>
<dbReference type="GO" id="GO:0000155">
    <property type="term" value="F:phosphorelay sensor kinase activity"/>
    <property type="evidence" value="ECO:0007669"/>
    <property type="project" value="InterPro"/>
</dbReference>
<evidence type="ECO:0000256" key="1">
    <source>
        <dbReference type="ARBA" id="ARBA00000085"/>
    </source>
</evidence>
<evidence type="ECO:0000259" key="4">
    <source>
        <dbReference type="PROSITE" id="PS50109"/>
    </source>
</evidence>
<accession>A0A1E5XQ28</accession>
<organism evidence="5 6">
    <name type="scientific">Devosia insulae DS-56</name>
    <dbReference type="NCBI Taxonomy" id="1116389"/>
    <lineage>
        <taxon>Bacteria</taxon>
        <taxon>Pseudomonadati</taxon>
        <taxon>Pseudomonadota</taxon>
        <taxon>Alphaproteobacteria</taxon>
        <taxon>Hyphomicrobiales</taxon>
        <taxon>Devosiaceae</taxon>
        <taxon>Devosia</taxon>
    </lineage>
</organism>
<dbReference type="OrthoDB" id="9809329at2"/>
<reference evidence="5 6" key="1">
    <citation type="journal article" date="2015" name="Genome Announc.">
        <title>Genome Assemblies of Three Soil-Associated Devosia species: D. insulae, D. limi, and D. soli.</title>
        <authorList>
            <person name="Hassan Y.I."/>
            <person name="Lepp D."/>
            <person name="Zhou T."/>
        </authorList>
    </citation>
    <scope>NUCLEOTIDE SEQUENCE [LARGE SCALE GENOMIC DNA]</scope>
    <source>
        <strain evidence="5 6">DS-56</strain>
    </source>
</reference>
<dbReference type="PANTHER" id="PTHR43065">
    <property type="entry name" value="SENSOR HISTIDINE KINASE"/>
    <property type="match status" value="1"/>
</dbReference>
<evidence type="ECO:0000313" key="5">
    <source>
        <dbReference type="EMBL" id="OEO30712.1"/>
    </source>
</evidence>
<feature type="domain" description="Histidine kinase" evidence="4">
    <location>
        <begin position="21"/>
        <end position="240"/>
    </location>
</feature>
<dbReference type="PANTHER" id="PTHR43065:SF42">
    <property type="entry name" value="TWO-COMPONENT SENSOR PPRA"/>
    <property type="match status" value="1"/>
</dbReference>
<dbReference type="Pfam" id="PF02518">
    <property type="entry name" value="HATPase_c"/>
    <property type="match status" value="1"/>
</dbReference>
<evidence type="ECO:0000313" key="6">
    <source>
        <dbReference type="Proteomes" id="UP000095463"/>
    </source>
</evidence>
<keyword evidence="3" id="KW-0597">Phosphoprotein</keyword>